<dbReference type="SMART" id="SM00382">
    <property type="entry name" value="AAA"/>
    <property type="match status" value="1"/>
</dbReference>
<dbReference type="Proteomes" id="UP000702544">
    <property type="component" value="Unassembled WGS sequence"/>
</dbReference>
<dbReference type="InterPro" id="IPR003593">
    <property type="entry name" value="AAA+_ATPase"/>
</dbReference>
<evidence type="ECO:0000256" key="2">
    <source>
        <dbReference type="ARBA" id="ARBA00022840"/>
    </source>
</evidence>
<gene>
    <name evidence="4" type="ORF">GWO12_11910</name>
</gene>
<dbReference type="InterPro" id="IPR027417">
    <property type="entry name" value="P-loop_NTPase"/>
</dbReference>
<dbReference type="EMBL" id="JAACAK010000096">
    <property type="protein sequence ID" value="NIR75797.1"/>
    <property type="molecule type" value="Genomic_DNA"/>
</dbReference>
<dbReference type="GO" id="GO:0005524">
    <property type="term" value="F:ATP binding"/>
    <property type="evidence" value="ECO:0007669"/>
    <property type="project" value="UniProtKB-KW"/>
</dbReference>
<dbReference type="PANTHER" id="PTHR43038">
    <property type="entry name" value="ATP-BINDING CASSETTE, SUB-FAMILY H, MEMBER 1"/>
    <property type="match status" value="1"/>
</dbReference>
<evidence type="ECO:0000313" key="4">
    <source>
        <dbReference type="EMBL" id="NIR75797.1"/>
    </source>
</evidence>
<dbReference type="Pfam" id="PF00005">
    <property type="entry name" value="ABC_tran"/>
    <property type="match status" value="1"/>
</dbReference>
<name>A0AAE5CBF3_9BACT</name>
<reference evidence="4 5" key="1">
    <citation type="submission" date="2020-01" db="EMBL/GenBank/DDBJ databases">
        <title>Genomes assembled from Gulf of Kutch pelagic sediment metagenomes.</title>
        <authorList>
            <person name="Chandrashekar M."/>
            <person name="Mahajan M.S."/>
            <person name="Dave K.J."/>
            <person name="Vatsa P."/>
            <person name="Nathani N.M."/>
        </authorList>
    </citation>
    <scope>NUCLEOTIDE SEQUENCE [LARGE SCALE GENOMIC DNA]</scope>
    <source>
        <strain evidence="4">KS3-K002</strain>
    </source>
</reference>
<evidence type="ECO:0000313" key="5">
    <source>
        <dbReference type="Proteomes" id="UP000702544"/>
    </source>
</evidence>
<dbReference type="SUPFAM" id="SSF52540">
    <property type="entry name" value="P-loop containing nucleoside triphosphate hydrolases"/>
    <property type="match status" value="1"/>
</dbReference>
<organism evidence="4 5">
    <name type="scientific">Candidatus Kutchimonas denitrificans</name>
    <dbReference type="NCBI Taxonomy" id="3056748"/>
    <lineage>
        <taxon>Bacteria</taxon>
        <taxon>Pseudomonadati</taxon>
        <taxon>Gemmatimonadota</taxon>
        <taxon>Gemmatimonadia</taxon>
        <taxon>Candidatus Palauibacterales</taxon>
        <taxon>Candidatus Palauibacteraceae</taxon>
        <taxon>Candidatus Kutchimonas</taxon>
    </lineage>
</organism>
<feature type="domain" description="ABC transporter" evidence="3">
    <location>
        <begin position="7"/>
        <end position="236"/>
    </location>
</feature>
<accession>A0AAE5CBF3</accession>
<dbReference type="PANTHER" id="PTHR43038:SF3">
    <property type="entry name" value="ABC TRANSPORTER G FAMILY MEMBER 20 ISOFORM X1"/>
    <property type="match status" value="1"/>
</dbReference>
<comment type="caution">
    <text evidence="4">The sequence shown here is derived from an EMBL/GenBank/DDBJ whole genome shotgun (WGS) entry which is preliminary data.</text>
</comment>
<proteinExistence type="predicted"/>
<keyword evidence="2 4" id="KW-0067">ATP-binding</keyword>
<dbReference type="PROSITE" id="PS50893">
    <property type="entry name" value="ABC_TRANSPORTER_2"/>
    <property type="match status" value="1"/>
</dbReference>
<dbReference type="InterPro" id="IPR003439">
    <property type="entry name" value="ABC_transporter-like_ATP-bd"/>
</dbReference>
<keyword evidence="1" id="KW-0547">Nucleotide-binding</keyword>
<protein>
    <submittedName>
        <fullName evidence="4">ABC transporter ATP-binding protein</fullName>
    </submittedName>
</protein>
<sequence>MSRDTAVVADGLTKRFGDFVAVEDVSFEVSSGEIFGFLGPNGAGKTTTMKMLTGLLLPSAGGGSVAGFDIMTEAEAIKRNIGYMSQLFSLYADLTVDENIAFFARLYGVPVDRRRERRDWVVEMAGLDDQVDRLTGELPLGWKQRLALGCAVLHEPPILFLDEPTSGVDPISRRSFWDLIYELADRGTTVFVTTHYMEEAEYCNRLALMNRGQLIALDTPARLREGMEQPIFEIRVDSAPRAVAALQHAEGVVDAAMFGRELHVTLESDADAEERLRRHLDERGVSFSGLERITPALEDVFVARVRAAGGAPVD</sequence>
<dbReference type="Gene3D" id="3.40.50.300">
    <property type="entry name" value="P-loop containing nucleotide triphosphate hydrolases"/>
    <property type="match status" value="1"/>
</dbReference>
<dbReference type="AlphaFoldDB" id="A0AAE5CBF3"/>
<evidence type="ECO:0000259" key="3">
    <source>
        <dbReference type="PROSITE" id="PS50893"/>
    </source>
</evidence>
<evidence type="ECO:0000256" key="1">
    <source>
        <dbReference type="ARBA" id="ARBA00022741"/>
    </source>
</evidence>
<dbReference type="GO" id="GO:0016887">
    <property type="term" value="F:ATP hydrolysis activity"/>
    <property type="evidence" value="ECO:0007669"/>
    <property type="project" value="InterPro"/>
</dbReference>